<comment type="catalytic activity">
    <reaction evidence="6">
        <text>cutin + H2O = cutin monomers.</text>
        <dbReference type="EC" id="3.1.1.74"/>
    </reaction>
</comment>
<dbReference type="EMBL" id="KV417542">
    <property type="protein sequence ID" value="KZP22042.1"/>
    <property type="molecule type" value="Genomic_DNA"/>
</dbReference>
<dbReference type="PANTHER" id="PTHR48250">
    <property type="entry name" value="CUTINASE 2-RELATED"/>
    <property type="match status" value="1"/>
</dbReference>
<evidence type="ECO:0000256" key="1">
    <source>
        <dbReference type="ARBA" id="ARBA00007534"/>
    </source>
</evidence>
<dbReference type="GO" id="GO:0050525">
    <property type="term" value="F:cutinase activity"/>
    <property type="evidence" value="ECO:0007669"/>
    <property type="project" value="UniProtKB-EC"/>
</dbReference>
<dbReference type="GO" id="GO:0005576">
    <property type="term" value="C:extracellular region"/>
    <property type="evidence" value="ECO:0007669"/>
    <property type="project" value="InterPro"/>
</dbReference>
<organism evidence="8 9">
    <name type="scientific">Athelia psychrophila</name>
    <dbReference type="NCBI Taxonomy" id="1759441"/>
    <lineage>
        <taxon>Eukaryota</taxon>
        <taxon>Fungi</taxon>
        <taxon>Dikarya</taxon>
        <taxon>Basidiomycota</taxon>
        <taxon>Agaricomycotina</taxon>
        <taxon>Agaricomycetes</taxon>
        <taxon>Agaricomycetidae</taxon>
        <taxon>Atheliales</taxon>
        <taxon>Atheliaceae</taxon>
        <taxon>Athelia</taxon>
    </lineage>
</organism>
<dbReference type="InterPro" id="IPR000675">
    <property type="entry name" value="Cutinase/axe"/>
</dbReference>
<dbReference type="Gene3D" id="3.40.50.1820">
    <property type="entry name" value="alpha/beta hydrolase"/>
    <property type="match status" value="1"/>
</dbReference>
<gene>
    <name evidence="8" type="ORF">FIBSPDRAFT_739665</name>
</gene>
<dbReference type="EC" id="3.1.1.74" evidence="2"/>
<dbReference type="PANTHER" id="PTHR48250:SF2">
    <property type="entry name" value="CUTINASE"/>
    <property type="match status" value="1"/>
</dbReference>
<dbReference type="GO" id="GO:0016052">
    <property type="term" value="P:carbohydrate catabolic process"/>
    <property type="evidence" value="ECO:0007669"/>
    <property type="project" value="TreeGrafter"/>
</dbReference>
<dbReference type="InterPro" id="IPR011150">
    <property type="entry name" value="Cutinase_monf"/>
</dbReference>
<keyword evidence="9" id="KW-1185">Reference proteome</keyword>
<proteinExistence type="inferred from homology"/>
<sequence>MDDVLSGSTDCRPVAVIFARGTFDTGNTGVWVGGQLLEAVGAALTAANPSVTFAAQGVSASAYAADLGGYISDGGPEAAATSMATTATSYAAKCPGSAIVFSGWSQGALVTHKALAQLSDATLAQVAGVVTFGDPWHLFSSDALPSAIPSGSINSFCFTGAIIDPLCAPLPTGYPIPDTQSDITGPFDKLPSLAVGTQEAGAAATLVEEFPGQLAENWLAFVKDLTPSGFVKLLLTPEHFQYGNSGATTDAAAWIAGLPLVTAALA</sequence>
<keyword evidence="4" id="KW-0378">Hydrolase</keyword>
<name>A0A166KM19_9AGAM</name>
<feature type="disulfide bond" evidence="7">
    <location>
        <begin position="11"/>
        <end position="94"/>
    </location>
</feature>
<evidence type="ECO:0000256" key="3">
    <source>
        <dbReference type="ARBA" id="ARBA00022729"/>
    </source>
</evidence>
<evidence type="ECO:0000256" key="4">
    <source>
        <dbReference type="ARBA" id="ARBA00022801"/>
    </source>
</evidence>
<keyword evidence="3" id="KW-0732">Signal</keyword>
<dbReference type="Proteomes" id="UP000076532">
    <property type="component" value="Unassembled WGS sequence"/>
</dbReference>
<accession>A0A166KM19</accession>
<dbReference type="SMART" id="SM01110">
    <property type="entry name" value="Cutinase"/>
    <property type="match status" value="1"/>
</dbReference>
<reference evidence="8 9" key="1">
    <citation type="journal article" date="2016" name="Mol. Biol. Evol.">
        <title>Comparative Genomics of Early-Diverging Mushroom-Forming Fungi Provides Insights into the Origins of Lignocellulose Decay Capabilities.</title>
        <authorList>
            <person name="Nagy L.G."/>
            <person name="Riley R."/>
            <person name="Tritt A."/>
            <person name="Adam C."/>
            <person name="Daum C."/>
            <person name="Floudas D."/>
            <person name="Sun H."/>
            <person name="Yadav J.S."/>
            <person name="Pangilinan J."/>
            <person name="Larsson K.H."/>
            <person name="Matsuura K."/>
            <person name="Barry K."/>
            <person name="Labutti K."/>
            <person name="Kuo R."/>
            <person name="Ohm R.A."/>
            <person name="Bhattacharya S.S."/>
            <person name="Shirouzu T."/>
            <person name="Yoshinaga Y."/>
            <person name="Martin F.M."/>
            <person name="Grigoriev I.V."/>
            <person name="Hibbett D.S."/>
        </authorList>
    </citation>
    <scope>NUCLEOTIDE SEQUENCE [LARGE SCALE GENOMIC DNA]</scope>
    <source>
        <strain evidence="8 9">CBS 109695</strain>
    </source>
</reference>
<dbReference type="SUPFAM" id="SSF53474">
    <property type="entry name" value="alpha/beta-Hydrolases"/>
    <property type="match status" value="1"/>
</dbReference>
<evidence type="ECO:0000313" key="8">
    <source>
        <dbReference type="EMBL" id="KZP22042.1"/>
    </source>
</evidence>
<dbReference type="AlphaFoldDB" id="A0A166KM19"/>
<evidence type="ECO:0000256" key="2">
    <source>
        <dbReference type="ARBA" id="ARBA00013095"/>
    </source>
</evidence>
<evidence type="ECO:0000313" key="9">
    <source>
        <dbReference type="Proteomes" id="UP000076532"/>
    </source>
</evidence>
<evidence type="ECO:0000256" key="6">
    <source>
        <dbReference type="ARBA" id="ARBA00034045"/>
    </source>
</evidence>
<keyword evidence="5 7" id="KW-1015">Disulfide bond</keyword>
<comment type="similarity">
    <text evidence="1">Belongs to the cutinase family.</text>
</comment>
<evidence type="ECO:0000256" key="5">
    <source>
        <dbReference type="ARBA" id="ARBA00023157"/>
    </source>
</evidence>
<evidence type="ECO:0000256" key="7">
    <source>
        <dbReference type="PIRSR" id="PIRSR611150-2"/>
    </source>
</evidence>
<dbReference type="OrthoDB" id="3225429at2759"/>
<dbReference type="InterPro" id="IPR029058">
    <property type="entry name" value="AB_hydrolase_fold"/>
</dbReference>
<dbReference type="Pfam" id="PF01083">
    <property type="entry name" value="Cutinase"/>
    <property type="match status" value="1"/>
</dbReference>
<protein>
    <recommendedName>
        <fullName evidence="2">cutinase</fullName>
        <ecNumber evidence="2">3.1.1.74</ecNumber>
    </recommendedName>
</protein>